<dbReference type="Gene3D" id="3.90.550.10">
    <property type="entry name" value="Spore Coat Polysaccharide Biosynthesis Protein SpsA, Chain A"/>
    <property type="match status" value="1"/>
</dbReference>
<dbReference type="AlphaFoldDB" id="A0A5C6ADZ1"/>
<dbReference type="InterPro" id="IPR029044">
    <property type="entry name" value="Nucleotide-diphossugar_trans"/>
</dbReference>
<reference evidence="4 5" key="1">
    <citation type="submission" date="2019-02" db="EMBL/GenBank/DDBJ databases">
        <title>Deep-cultivation of Planctomycetes and their phenomic and genomic characterization uncovers novel biology.</title>
        <authorList>
            <person name="Wiegand S."/>
            <person name="Jogler M."/>
            <person name="Boedeker C."/>
            <person name="Pinto D."/>
            <person name="Vollmers J."/>
            <person name="Rivas-Marin E."/>
            <person name="Kohn T."/>
            <person name="Peeters S.H."/>
            <person name="Heuer A."/>
            <person name="Rast P."/>
            <person name="Oberbeckmann S."/>
            <person name="Bunk B."/>
            <person name="Jeske O."/>
            <person name="Meyerdierks A."/>
            <person name="Storesund J.E."/>
            <person name="Kallscheuer N."/>
            <person name="Luecker S."/>
            <person name="Lage O.M."/>
            <person name="Pohl T."/>
            <person name="Merkel B.J."/>
            <person name="Hornburger P."/>
            <person name="Mueller R.-W."/>
            <person name="Bruemmer F."/>
            <person name="Labrenz M."/>
            <person name="Spormann A.M."/>
            <person name="Op Den Camp H."/>
            <person name="Overmann J."/>
            <person name="Amann R."/>
            <person name="Jetten M.S.M."/>
            <person name="Mascher T."/>
            <person name="Medema M.H."/>
            <person name="Devos D.P."/>
            <person name="Kaster A.-K."/>
            <person name="Ovreas L."/>
            <person name="Rohde M."/>
            <person name="Galperin M.Y."/>
            <person name="Jogler C."/>
        </authorList>
    </citation>
    <scope>NUCLEOTIDE SEQUENCE [LARGE SCALE GENOMIC DNA]</scope>
    <source>
        <strain evidence="4 5">Pla108</strain>
    </source>
</reference>
<dbReference type="OrthoDB" id="9788394at2"/>
<gene>
    <name evidence="4" type="ORF">Pla108_23410</name>
</gene>
<name>A0A5C6ADZ1_9BACT</name>
<evidence type="ECO:0000256" key="2">
    <source>
        <dbReference type="SAM" id="MobiDB-lite"/>
    </source>
</evidence>
<dbReference type="GO" id="GO:0016779">
    <property type="term" value="F:nucleotidyltransferase activity"/>
    <property type="evidence" value="ECO:0007669"/>
    <property type="project" value="TreeGrafter"/>
</dbReference>
<evidence type="ECO:0000313" key="4">
    <source>
        <dbReference type="EMBL" id="TWT98184.1"/>
    </source>
</evidence>
<comment type="caution">
    <text evidence="4">The sequence shown here is derived from an EMBL/GenBank/DDBJ whole genome shotgun (WGS) entry which is preliminary data.</text>
</comment>
<organism evidence="4 5">
    <name type="scientific">Botrimarina colliarenosi</name>
    <dbReference type="NCBI Taxonomy" id="2528001"/>
    <lineage>
        <taxon>Bacteria</taxon>
        <taxon>Pseudomonadati</taxon>
        <taxon>Planctomycetota</taxon>
        <taxon>Planctomycetia</taxon>
        <taxon>Pirellulales</taxon>
        <taxon>Lacipirellulaceae</taxon>
        <taxon>Botrimarina</taxon>
    </lineage>
</organism>
<dbReference type="RefSeq" id="WP_146445056.1">
    <property type="nucleotide sequence ID" value="NZ_SJPR01000002.1"/>
</dbReference>
<dbReference type="SUPFAM" id="SSF53448">
    <property type="entry name" value="Nucleotide-diphospho-sugar transferases"/>
    <property type="match status" value="1"/>
</dbReference>
<protein>
    <submittedName>
        <fullName evidence="4">Molybdopterin-guanine dinucleotide biosynthesis protein MobA</fullName>
    </submittedName>
</protein>
<dbReference type="Pfam" id="PF12804">
    <property type="entry name" value="NTP_transf_3"/>
    <property type="match status" value="1"/>
</dbReference>
<sequence length="195" mass="20692">MSPIPVYVLVGGASRRFGVDKATTLVDGEPWALHVGRRLAASDTPIVLVGAPLAEPIADLRTVPDAAGAAGPLAGVLAALDDRRQAFGEGRLVLASCDLVRPESEWLAPLHALHDNDEGLSVAAYHDARGWQPFPCVAHTRWRDELWRQITAGARSFQTVLGGPGVARAVWRGVAGGPPQANTPDELGDLLARRH</sequence>
<keyword evidence="5" id="KW-1185">Reference proteome</keyword>
<proteinExistence type="predicted"/>
<dbReference type="Proteomes" id="UP000317421">
    <property type="component" value="Unassembled WGS sequence"/>
</dbReference>
<evidence type="ECO:0000313" key="5">
    <source>
        <dbReference type="Proteomes" id="UP000317421"/>
    </source>
</evidence>
<dbReference type="PANTHER" id="PTHR19136">
    <property type="entry name" value="MOLYBDENUM COFACTOR GUANYLYLTRANSFERASE"/>
    <property type="match status" value="1"/>
</dbReference>
<evidence type="ECO:0000259" key="3">
    <source>
        <dbReference type="Pfam" id="PF12804"/>
    </source>
</evidence>
<dbReference type="EMBL" id="SJPR01000002">
    <property type="protein sequence ID" value="TWT98184.1"/>
    <property type="molecule type" value="Genomic_DNA"/>
</dbReference>
<dbReference type="PANTHER" id="PTHR19136:SF81">
    <property type="entry name" value="MOLYBDENUM COFACTOR GUANYLYLTRANSFERASE"/>
    <property type="match status" value="1"/>
</dbReference>
<keyword evidence="1" id="KW-0808">Transferase</keyword>
<dbReference type="InterPro" id="IPR025877">
    <property type="entry name" value="MobA-like_NTP_Trfase"/>
</dbReference>
<evidence type="ECO:0000256" key="1">
    <source>
        <dbReference type="ARBA" id="ARBA00022679"/>
    </source>
</evidence>
<feature type="region of interest" description="Disordered" evidence="2">
    <location>
        <begin position="175"/>
        <end position="195"/>
    </location>
</feature>
<feature type="domain" description="MobA-like NTP transferase" evidence="3">
    <location>
        <begin position="7"/>
        <end position="156"/>
    </location>
</feature>
<accession>A0A5C6ADZ1</accession>